<organism evidence="2 3">
    <name type="scientific">Triparma strigata</name>
    <dbReference type="NCBI Taxonomy" id="1606541"/>
    <lineage>
        <taxon>Eukaryota</taxon>
        <taxon>Sar</taxon>
        <taxon>Stramenopiles</taxon>
        <taxon>Ochrophyta</taxon>
        <taxon>Bolidophyceae</taxon>
        <taxon>Parmales</taxon>
        <taxon>Triparmaceae</taxon>
        <taxon>Triparma</taxon>
    </lineage>
</organism>
<feature type="region of interest" description="Disordered" evidence="1">
    <location>
        <begin position="1"/>
        <end position="30"/>
    </location>
</feature>
<dbReference type="AlphaFoldDB" id="A0A9W6ZQL8"/>
<evidence type="ECO:0000256" key="1">
    <source>
        <dbReference type="SAM" id="MobiDB-lite"/>
    </source>
</evidence>
<feature type="compositionally biased region" description="Basic residues" evidence="1">
    <location>
        <begin position="140"/>
        <end position="153"/>
    </location>
</feature>
<evidence type="ECO:0000313" key="2">
    <source>
        <dbReference type="EMBL" id="GMH58692.1"/>
    </source>
</evidence>
<feature type="compositionally biased region" description="Basic and acidic residues" evidence="1">
    <location>
        <begin position="154"/>
        <end position="168"/>
    </location>
</feature>
<feature type="region of interest" description="Disordered" evidence="1">
    <location>
        <begin position="207"/>
        <end position="236"/>
    </location>
</feature>
<keyword evidence="3" id="KW-1185">Reference proteome</keyword>
<feature type="compositionally biased region" description="Low complexity" evidence="1">
    <location>
        <begin position="1"/>
        <end position="19"/>
    </location>
</feature>
<protein>
    <submittedName>
        <fullName evidence="2">Uncharacterized protein</fullName>
    </submittedName>
</protein>
<feature type="compositionally biased region" description="Low complexity" evidence="1">
    <location>
        <begin position="173"/>
        <end position="186"/>
    </location>
</feature>
<feature type="compositionally biased region" description="Pro residues" evidence="1">
    <location>
        <begin position="216"/>
        <end position="228"/>
    </location>
</feature>
<dbReference type="OrthoDB" id="48736at2759"/>
<feature type="region of interest" description="Disordered" evidence="1">
    <location>
        <begin position="118"/>
        <end position="189"/>
    </location>
</feature>
<sequence length="403" mass="44011">MSSFTSSSSSRSSSRSSKSQQNPQTNTSSLPKLYIPSLSLTSSCPTITSLRLRLESHLLTSSITLTSITFKKKTPTTYSAVITCSDNSMLFKCCNNSQFNGQILTFKKFKDGEQLNMESERWGGSGGFGNDGWEGGGGEKKKKKNRRRKKGKGKGTEEELKEGQEQKDSNPNSTSTSVDASVDTSSPAYDDSISGFHSRLNSSMSSLLSSYGSQTPLPPPSSLPPPQNLPSKKTMLSPNTLSPITLTYLSFGHLYSTPKPSYHDLPPFDIRNLPLAPPSVIRLSGVSLACKRELLRNPSKTGQTPIWETIHDIVERSFELVRIKIEEGYGFSSPINVTVSIGSNYGRHRSPCVAEACAVGLRKRLRGEEGGVGVGVKVVHRDLDRKHGGEAYGKKGRKKEEDY</sequence>
<reference evidence="3" key="1">
    <citation type="journal article" date="2023" name="Commun. Biol.">
        <title>Genome analysis of Parmales, the sister group of diatoms, reveals the evolutionary specialization of diatoms from phago-mixotrophs to photoautotrophs.</title>
        <authorList>
            <person name="Ban H."/>
            <person name="Sato S."/>
            <person name="Yoshikawa S."/>
            <person name="Yamada K."/>
            <person name="Nakamura Y."/>
            <person name="Ichinomiya M."/>
            <person name="Sato N."/>
            <person name="Blanc-Mathieu R."/>
            <person name="Endo H."/>
            <person name="Kuwata A."/>
            <person name="Ogata H."/>
        </authorList>
    </citation>
    <scope>NUCLEOTIDE SEQUENCE [LARGE SCALE GENOMIC DNA]</scope>
    <source>
        <strain evidence="3">NIES 3701</strain>
    </source>
</reference>
<feature type="compositionally biased region" description="Gly residues" evidence="1">
    <location>
        <begin position="123"/>
        <end position="136"/>
    </location>
</feature>
<accession>A0A9W6ZQL8</accession>
<evidence type="ECO:0000313" key="3">
    <source>
        <dbReference type="Proteomes" id="UP001165085"/>
    </source>
</evidence>
<name>A0A9W6ZQL8_9STRA</name>
<feature type="compositionally biased region" description="Polar residues" evidence="1">
    <location>
        <begin position="20"/>
        <end position="30"/>
    </location>
</feature>
<comment type="caution">
    <text evidence="2">The sequence shown here is derived from an EMBL/GenBank/DDBJ whole genome shotgun (WGS) entry which is preliminary data.</text>
</comment>
<proteinExistence type="predicted"/>
<gene>
    <name evidence="2" type="ORF">TrST_g7234</name>
</gene>
<dbReference type="EMBL" id="BRXY01000054">
    <property type="protein sequence ID" value="GMH58692.1"/>
    <property type="molecule type" value="Genomic_DNA"/>
</dbReference>
<dbReference type="Proteomes" id="UP001165085">
    <property type="component" value="Unassembled WGS sequence"/>
</dbReference>